<protein>
    <submittedName>
        <fullName evidence="1">Uncharacterized protein</fullName>
    </submittedName>
</protein>
<name>A0A1R1XJ43_9FUNG</name>
<dbReference type="AlphaFoldDB" id="A0A1R1XJ43"/>
<dbReference type="OrthoDB" id="10568613at2759"/>
<evidence type="ECO:0000313" key="1">
    <source>
        <dbReference type="EMBL" id="OMJ14630.1"/>
    </source>
</evidence>
<comment type="caution">
    <text evidence="1">The sequence shown here is derived from an EMBL/GenBank/DDBJ whole genome shotgun (WGS) entry which is preliminary data.</text>
</comment>
<reference evidence="1 2" key="1">
    <citation type="submission" date="2017-01" db="EMBL/GenBank/DDBJ databases">
        <authorList>
            <person name="Mah S.A."/>
            <person name="Swanson W.J."/>
            <person name="Moy G.W."/>
            <person name="Vacquier V.D."/>
        </authorList>
    </citation>
    <scope>NUCLEOTIDE SEQUENCE [LARGE SCALE GENOMIC DNA]</scope>
    <source>
        <strain evidence="1 2">GSMNP</strain>
    </source>
</reference>
<keyword evidence="2" id="KW-1185">Reference proteome</keyword>
<proteinExistence type="predicted"/>
<organism evidence="1 2">
    <name type="scientific">Smittium culicis</name>
    <dbReference type="NCBI Taxonomy" id="133412"/>
    <lineage>
        <taxon>Eukaryota</taxon>
        <taxon>Fungi</taxon>
        <taxon>Fungi incertae sedis</taxon>
        <taxon>Zoopagomycota</taxon>
        <taxon>Kickxellomycotina</taxon>
        <taxon>Harpellomycetes</taxon>
        <taxon>Harpellales</taxon>
        <taxon>Legeriomycetaceae</taxon>
        <taxon>Smittium</taxon>
    </lineage>
</organism>
<dbReference type="EMBL" id="LSSN01002984">
    <property type="protein sequence ID" value="OMJ14630.1"/>
    <property type="molecule type" value="Genomic_DNA"/>
</dbReference>
<accession>A0A1R1XJ43</accession>
<evidence type="ECO:0000313" key="2">
    <source>
        <dbReference type="Proteomes" id="UP000187283"/>
    </source>
</evidence>
<dbReference type="Proteomes" id="UP000187283">
    <property type="component" value="Unassembled WGS sequence"/>
</dbReference>
<sequence length="95" mass="11044">MPLNRFAAYLSLDTFNYEPLDLSLSKSAMGVETPWNFWYSLALVYPKLAYRGGTYKFQPEIAHFNDGRCLRNAHQNFQRVFKEPLQASRPISIHS</sequence>
<gene>
    <name evidence="1" type="ORF">AYI70_g7764</name>
</gene>